<dbReference type="InterPro" id="IPR003779">
    <property type="entry name" value="CMD-like"/>
</dbReference>
<name>A0ABV9RP95_9PSEU</name>
<feature type="domain" description="Carboxymuconolactone decarboxylase-like" evidence="1">
    <location>
        <begin position="73"/>
        <end position="130"/>
    </location>
</feature>
<dbReference type="Proteomes" id="UP001595909">
    <property type="component" value="Unassembled WGS sequence"/>
</dbReference>
<evidence type="ECO:0000313" key="3">
    <source>
        <dbReference type="Proteomes" id="UP001595909"/>
    </source>
</evidence>
<gene>
    <name evidence="2" type="ORF">ACFPEL_23650</name>
</gene>
<dbReference type="Pfam" id="PF02627">
    <property type="entry name" value="CMD"/>
    <property type="match status" value="1"/>
</dbReference>
<keyword evidence="3" id="KW-1185">Reference proteome</keyword>
<dbReference type="InterPro" id="IPR029032">
    <property type="entry name" value="AhpD-like"/>
</dbReference>
<dbReference type="Gene3D" id="1.20.1290.10">
    <property type="entry name" value="AhpD-like"/>
    <property type="match status" value="1"/>
</dbReference>
<comment type="caution">
    <text evidence="2">The sequence shown here is derived from an EMBL/GenBank/DDBJ whole genome shotgun (WGS) entry which is preliminary data.</text>
</comment>
<dbReference type="SUPFAM" id="SSF69118">
    <property type="entry name" value="AhpD-like"/>
    <property type="match status" value="1"/>
</dbReference>
<dbReference type="PANTHER" id="PTHR34846">
    <property type="entry name" value="4-CARBOXYMUCONOLACTONE DECARBOXYLASE FAMILY PROTEIN (AFU_ORTHOLOGUE AFUA_6G11590)"/>
    <property type="match status" value="1"/>
</dbReference>
<protein>
    <submittedName>
        <fullName evidence="2">Carboxymuconolactone decarboxylase family protein</fullName>
    </submittedName>
</protein>
<evidence type="ECO:0000259" key="1">
    <source>
        <dbReference type="Pfam" id="PF02627"/>
    </source>
</evidence>
<proteinExistence type="predicted"/>
<accession>A0ABV9RP95</accession>
<dbReference type="PANTHER" id="PTHR34846:SF11">
    <property type="entry name" value="4-CARBOXYMUCONOLACTONE DECARBOXYLASE FAMILY PROTEIN (AFU_ORTHOLOGUE AFUA_6G11590)"/>
    <property type="match status" value="1"/>
</dbReference>
<reference evidence="3" key="1">
    <citation type="journal article" date="2019" name="Int. J. Syst. Evol. Microbiol.">
        <title>The Global Catalogue of Microorganisms (GCM) 10K type strain sequencing project: providing services to taxonomists for standard genome sequencing and annotation.</title>
        <authorList>
            <consortium name="The Broad Institute Genomics Platform"/>
            <consortium name="The Broad Institute Genome Sequencing Center for Infectious Disease"/>
            <person name="Wu L."/>
            <person name="Ma J."/>
        </authorList>
    </citation>
    <scope>NUCLEOTIDE SEQUENCE [LARGE SCALE GENOMIC DNA]</scope>
    <source>
        <strain evidence="3">CCUG 50347</strain>
    </source>
</reference>
<dbReference type="RefSeq" id="WP_274187126.1">
    <property type="nucleotide sequence ID" value="NZ_BAABHN010000049.1"/>
</dbReference>
<dbReference type="EMBL" id="JBHSIM010000049">
    <property type="protein sequence ID" value="MFC4835425.1"/>
    <property type="molecule type" value="Genomic_DNA"/>
</dbReference>
<organism evidence="2 3">
    <name type="scientific">Actinomycetospora chibensis</name>
    <dbReference type="NCBI Taxonomy" id="663606"/>
    <lineage>
        <taxon>Bacteria</taxon>
        <taxon>Bacillati</taxon>
        <taxon>Actinomycetota</taxon>
        <taxon>Actinomycetes</taxon>
        <taxon>Pseudonocardiales</taxon>
        <taxon>Pseudonocardiaceae</taxon>
        <taxon>Actinomycetospora</taxon>
    </lineage>
</organism>
<sequence length="209" mass="22673">MTISVHPGADDRDWGGRLPRNEAIDLDDDQRAARDEIVGRSARWAERSGFAPTDDQGGLIGPFNAFTLRPAPGRAFNQWVQTDQRGSSLSPTIREVVILTVGVAWQADYEIYAHVAVARTVGLSETVIAGLRSGETDGSTDDWAPDELAAHRFTDELVRTHRVSDATYAAAEEAFGRDGVLDMVHLTGMYLATSALLNAFEVPAPPIPD</sequence>
<evidence type="ECO:0000313" key="2">
    <source>
        <dbReference type="EMBL" id="MFC4835425.1"/>
    </source>
</evidence>